<comment type="caution">
    <text evidence="2">The sequence shown here is derived from an EMBL/GenBank/DDBJ whole genome shotgun (WGS) entry which is preliminary data.</text>
</comment>
<dbReference type="AlphaFoldDB" id="X0S2R8"/>
<evidence type="ECO:0000256" key="1">
    <source>
        <dbReference type="ARBA" id="ARBA00022737"/>
    </source>
</evidence>
<gene>
    <name evidence="2" type="ORF">S01H1_03195</name>
</gene>
<dbReference type="EMBL" id="BARS01001708">
    <property type="protein sequence ID" value="GAF75344.1"/>
    <property type="molecule type" value="Genomic_DNA"/>
</dbReference>
<dbReference type="SUPFAM" id="SSF101898">
    <property type="entry name" value="NHL repeat"/>
    <property type="match status" value="1"/>
</dbReference>
<dbReference type="InterPro" id="IPR001258">
    <property type="entry name" value="NHL_repeat"/>
</dbReference>
<accession>X0S2R8</accession>
<keyword evidence="1" id="KW-0677">Repeat</keyword>
<feature type="non-terminal residue" evidence="2">
    <location>
        <position position="1"/>
    </location>
</feature>
<dbReference type="Gene3D" id="2.120.10.30">
    <property type="entry name" value="TolB, C-terminal domain"/>
    <property type="match status" value="1"/>
</dbReference>
<sequence length="243" mass="27836">HNEKEGKWGNNPEIKLELIRTIGGLDAEDENLAFNAPYDIVLDATGNMYILDTGNKRIQKLNPEGKFIKTIGRQGQGPGEFQSPHSLDIDKADNLYVHDPRAMRIQVLTSDGKMKRLIKFTKFSEGQIRLTRSELIVMGGRIGLRDLMQNKKPKLLEIVSQDGNIKKRFGEMRDYKDLNVNSRANNFNLDSDADGNIYISFIYQNRIEKYSHDGMRLWNADRILNYGTKVIDKGFIRRDAKST</sequence>
<name>X0S2R8_9ZZZZ</name>
<dbReference type="PANTHER" id="PTHR24104">
    <property type="entry name" value="E3 UBIQUITIN-PROTEIN LIGASE NHLRC1-RELATED"/>
    <property type="match status" value="1"/>
</dbReference>
<dbReference type="PANTHER" id="PTHR24104:SF25">
    <property type="entry name" value="PROTEIN LIN-41"/>
    <property type="match status" value="1"/>
</dbReference>
<organism evidence="2">
    <name type="scientific">marine sediment metagenome</name>
    <dbReference type="NCBI Taxonomy" id="412755"/>
    <lineage>
        <taxon>unclassified sequences</taxon>
        <taxon>metagenomes</taxon>
        <taxon>ecological metagenomes</taxon>
    </lineage>
</organism>
<dbReference type="PROSITE" id="PS51125">
    <property type="entry name" value="NHL"/>
    <property type="match status" value="1"/>
</dbReference>
<feature type="non-terminal residue" evidence="2">
    <location>
        <position position="243"/>
    </location>
</feature>
<dbReference type="InterPro" id="IPR011042">
    <property type="entry name" value="6-blade_b-propeller_TolB-like"/>
</dbReference>
<dbReference type="GO" id="GO:0008270">
    <property type="term" value="F:zinc ion binding"/>
    <property type="evidence" value="ECO:0007669"/>
    <property type="project" value="UniProtKB-KW"/>
</dbReference>
<dbReference type="InterPro" id="IPR050952">
    <property type="entry name" value="TRIM-NHL_E3_ligases"/>
</dbReference>
<reference evidence="2" key="1">
    <citation type="journal article" date="2014" name="Front. Microbiol.">
        <title>High frequency of phylogenetically diverse reductive dehalogenase-homologous genes in deep subseafloor sedimentary metagenomes.</title>
        <authorList>
            <person name="Kawai M."/>
            <person name="Futagami T."/>
            <person name="Toyoda A."/>
            <person name="Takaki Y."/>
            <person name="Nishi S."/>
            <person name="Hori S."/>
            <person name="Arai W."/>
            <person name="Tsubouchi T."/>
            <person name="Morono Y."/>
            <person name="Uchiyama I."/>
            <person name="Ito T."/>
            <person name="Fujiyama A."/>
            <person name="Inagaki F."/>
            <person name="Takami H."/>
        </authorList>
    </citation>
    <scope>NUCLEOTIDE SEQUENCE</scope>
    <source>
        <strain evidence="2">Expedition CK06-06</strain>
    </source>
</reference>
<protein>
    <recommendedName>
        <fullName evidence="3">6-bladed beta-propeller</fullName>
    </recommendedName>
</protein>
<proteinExistence type="predicted"/>
<evidence type="ECO:0000313" key="2">
    <source>
        <dbReference type="EMBL" id="GAF75344.1"/>
    </source>
</evidence>
<dbReference type="Pfam" id="PF17170">
    <property type="entry name" value="DUF5128"/>
    <property type="match status" value="1"/>
</dbReference>
<evidence type="ECO:0008006" key="3">
    <source>
        <dbReference type="Google" id="ProtNLM"/>
    </source>
</evidence>